<dbReference type="EMBL" id="JABDTM020022979">
    <property type="protein sequence ID" value="KAH0815538.1"/>
    <property type="molecule type" value="Genomic_DNA"/>
</dbReference>
<protein>
    <submittedName>
        <fullName evidence="2">Uncharacterized protein</fullName>
    </submittedName>
</protein>
<dbReference type="Proteomes" id="UP000719412">
    <property type="component" value="Unassembled WGS sequence"/>
</dbReference>
<evidence type="ECO:0000313" key="2">
    <source>
        <dbReference type="EMBL" id="KAH0815538.1"/>
    </source>
</evidence>
<accession>A0A8J6HL15</accession>
<proteinExistence type="predicted"/>
<comment type="caution">
    <text evidence="2">The sequence shown here is derived from an EMBL/GenBank/DDBJ whole genome shotgun (WGS) entry which is preliminary data.</text>
</comment>
<reference evidence="2" key="2">
    <citation type="submission" date="2021-08" db="EMBL/GenBank/DDBJ databases">
        <authorList>
            <person name="Eriksson T."/>
        </authorList>
    </citation>
    <scope>NUCLEOTIDE SEQUENCE</scope>
    <source>
        <strain evidence="2">Stoneville</strain>
        <tissue evidence="2">Whole head</tissue>
    </source>
</reference>
<evidence type="ECO:0000313" key="3">
    <source>
        <dbReference type="Proteomes" id="UP000719412"/>
    </source>
</evidence>
<dbReference type="AlphaFoldDB" id="A0A8J6HL15"/>
<feature type="region of interest" description="Disordered" evidence="1">
    <location>
        <begin position="72"/>
        <end position="95"/>
    </location>
</feature>
<gene>
    <name evidence="2" type="ORF">GEV33_007253</name>
</gene>
<reference evidence="2" key="1">
    <citation type="journal article" date="2020" name="J Insects Food Feed">
        <title>The yellow mealworm (Tenebrio molitor) genome: a resource for the emerging insects as food and feed industry.</title>
        <authorList>
            <person name="Eriksson T."/>
            <person name="Andere A."/>
            <person name="Kelstrup H."/>
            <person name="Emery V."/>
            <person name="Picard C."/>
        </authorList>
    </citation>
    <scope>NUCLEOTIDE SEQUENCE</scope>
    <source>
        <strain evidence="2">Stoneville</strain>
        <tissue evidence="2">Whole head</tissue>
    </source>
</reference>
<organism evidence="2 3">
    <name type="scientific">Tenebrio molitor</name>
    <name type="common">Yellow mealworm beetle</name>
    <dbReference type="NCBI Taxonomy" id="7067"/>
    <lineage>
        <taxon>Eukaryota</taxon>
        <taxon>Metazoa</taxon>
        <taxon>Ecdysozoa</taxon>
        <taxon>Arthropoda</taxon>
        <taxon>Hexapoda</taxon>
        <taxon>Insecta</taxon>
        <taxon>Pterygota</taxon>
        <taxon>Neoptera</taxon>
        <taxon>Endopterygota</taxon>
        <taxon>Coleoptera</taxon>
        <taxon>Polyphaga</taxon>
        <taxon>Cucujiformia</taxon>
        <taxon>Tenebrionidae</taxon>
        <taxon>Tenebrio</taxon>
    </lineage>
</organism>
<sequence length="125" mass="14442">MQKQEQTVRCMELFPDDDRGLGGLLGPMAPRRRTKVRSWNARKKNIETYNSESRPQKCREKTRNTLMVKIPLSPTAEERASPLGTGPDVVNFRTRRDGRKFPKPWHLNVGFHGDISRHFGVIENL</sequence>
<keyword evidence="3" id="KW-1185">Reference proteome</keyword>
<name>A0A8J6HL15_TENMO</name>
<evidence type="ECO:0000256" key="1">
    <source>
        <dbReference type="SAM" id="MobiDB-lite"/>
    </source>
</evidence>